<evidence type="ECO:0008006" key="4">
    <source>
        <dbReference type="Google" id="ProtNLM"/>
    </source>
</evidence>
<accession>A0A7S0CHC4</accession>
<dbReference type="InterPro" id="IPR011992">
    <property type="entry name" value="EF-hand-dom_pair"/>
</dbReference>
<dbReference type="EMBL" id="HBEL01042834">
    <property type="protein sequence ID" value="CAD8423807.1"/>
    <property type="molecule type" value="Transcribed_RNA"/>
</dbReference>
<dbReference type="SUPFAM" id="SSF47473">
    <property type="entry name" value="EF-hand"/>
    <property type="match status" value="1"/>
</dbReference>
<protein>
    <recommendedName>
        <fullName evidence="4">Calmodulin</fullName>
    </recommendedName>
</protein>
<organism evidence="3">
    <name type="scientific">Proboscia inermis</name>
    <dbReference type="NCBI Taxonomy" id="420281"/>
    <lineage>
        <taxon>Eukaryota</taxon>
        <taxon>Sar</taxon>
        <taxon>Stramenopiles</taxon>
        <taxon>Ochrophyta</taxon>
        <taxon>Bacillariophyta</taxon>
        <taxon>Coscinodiscophyceae</taxon>
        <taxon>Rhizosoleniophycidae</taxon>
        <taxon>Rhizosoleniales</taxon>
        <taxon>Rhizosoleniaceae</taxon>
        <taxon>Proboscia</taxon>
    </lineage>
</organism>
<dbReference type="AlphaFoldDB" id="A0A7S0CHC4"/>
<gene>
    <name evidence="3" type="ORF">PINE0816_LOCUS19965</name>
</gene>
<evidence type="ECO:0000256" key="2">
    <source>
        <dbReference type="SAM" id="MobiDB-lite"/>
    </source>
</evidence>
<name>A0A7S0CHC4_9STRA</name>
<feature type="compositionally biased region" description="Low complexity" evidence="2">
    <location>
        <begin position="106"/>
        <end position="119"/>
    </location>
</feature>
<feature type="compositionally biased region" description="Low complexity" evidence="2">
    <location>
        <begin position="129"/>
        <end position="138"/>
    </location>
</feature>
<evidence type="ECO:0000313" key="3">
    <source>
        <dbReference type="EMBL" id="CAD8423807.1"/>
    </source>
</evidence>
<keyword evidence="1" id="KW-0106">Calcium</keyword>
<sequence>MAEDTAAAASEKVRQIHSNFDSDNDNFLNLEELSALQFETSGNTLDKDQYVMVCRALGCHPGRGISLEALKLTYAAEGTDVNADYEKVFSERSGDNSISKAKKSKTTSISSMSSNTDGNDVGEEDVLEVGENGVDISR</sequence>
<proteinExistence type="predicted"/>
<dbReference type="PROSITE" id="PS00018">
    <property type="entry name" value="EF_HAND_1"/>
    <property type="match status" value="1"/>
</dbReference>
<reference evidence="3" key="1">
    <citation type="submission" date="2021-01" db="EMBL/GenBank/DDBJ databases">
        <authorList>
            <person name="Corre E."/>
            <person name="Pelletier E."/>
            <person name="Niang G."/>
            <person name="Scheremetjew M."/>
            <person name="Finn R."/>
            <person name="Kale V."/>
            <person name="Holt S."/>
            <person name="Cochrane G."/>
            <person name="Meng A."/>
            <person name="Brown T."/>
            <person name="Cohen L."/>
        </authorList>
    </citation>
    <scope>NUCLEOTIDE SEQUENCE</scope>
    <source>
        <strain evidence="3">CCAP1064/1</strain>
    </source>
</reference>
<dbReference type="InterPro" id="IPR018247">
    <property type="entry name" value="EF_Hand_1_Ca_BS"/>
</dbReference>
<dbReference type="Gene3D" id="1.10.238.10">
    <property type="entry name" value="EF-hand"/>
    <property type="match status" value="1"/>
</dbReference>
<feature type="region of interest" description="Disordered" evidence="2">
    <location>
        <begin position="91"/>
        <end position="138"/>
    </location>
</feature>
<evidence type="ECO:0000256" key="1">
    <source>
        <dbReference type="ARBA" id="ARBA00022837"/>
    </source>
</evidence>